<sequence>MDIASLAQIVLGTPLPYRRAMAGFLEGVSKANAEAYQMCFGYAADEGPWGAAAILGEVQKGVLQYSGPRAARALSSVARNTMGPDGETRLKPMAVRILKQLLRADDLSFLEEGEEGDPAFETVERLGYGFAEDVVPFAGTSLVLTSENTGDSDWFTTECDSDGRTTDLYRVVVSVRRPVLAEVFREVAPSSH</sequence>
<organism evidence="1 2">
    <name type="scientific">Pendulispora brunnea</name>
    <dbReference type="NCBI Taxonomy" id="2905690"/>
    <lineage>
        <taxon>Bacteria</taxon>
        <taxon>Pseudomonadati</taxon>
        <taxon>Myxococcota</taxon>
        <taxon>Myxococcia</taxon>
        <taxon>Myxococcales</taxon>
        <taxon>Sorangiineae</taxon>
        <taxon>Pendulisporaceae</taxon>
        <taxon>Pendulispora</taxon>
    </lineage>
</organism>
<accession>A0ABZ2KKF7</accession>
<name>A0ABZ2KKF7_9BACT</name>
<proteinExistence type="predicted"/>
<keyword evidence="2" id="KW-1185">Reference proteome</keyword>
<reference evidence="1 2" key="1">
    <citation type="submission" date="2021-12" db="EMBL/GenBank/DDBJ databases">
        <title>Discovery of the Pendulisporaceae a myxobacterial family with distinct sporulation behavior and unique specialized metabolism.</title>
        <authorList>
            <person name="Garcia R."/>
            <person name="Popoff A."/>
            <person name="Bader C.D."/>
            <person name="Loehr J."/>
            <person name="Walesch S."/>
            <person name="Walt C."/>
            <person name="Boldt J."/>
            <person name="Bunk B."/>
            <person name="Haeckl F.J.F.P.J."/>
            <person name="Gunesch A.P."/>
            <person name="Birkelbach J."/>
            <person name="Nuebel U."/>
            <person name="Pietschmann T."/>
            <person name="Bach T."/>
            <person name="Mueller R."/>
        </authorList>
    </citation>
    <scope>NUCLEOTIDE SEQUENCE [LARGE SCALE GENOMIC DNA]</scope>
    <source>
        <strain evidence="1 2">MSr12523</strain>
    </source>
</reference>
<dbReference type="EMBL" id="CP089982">
    <property type="protein sequence ID" value="WXA99011.1"/>
    <property type="molecule type" value="Genomic_DNA"/>
</dbReference>
<gene>
    <name evidence="1" type="ORF">LZC95_19590</name>
</gene>
<evidence type="ECO:0000313" key="2">
    <source>
        <dbReference type="Proteomes" id="UP001379533"/>
    </source>
</evidence>
<protein>
    <submittedName>
        <fullName evidence="1">Uncharacterized protein</fullName>
    </submittedName>
</protein>
<dbReference type="Proteomes" id="UP001379533">
    <property type="component" value="Chromosome"/>
</dbReference>
<dbReference type="RefSeq" id="WP_394849641.1">
    <property type="nucleotide sequence ID" value="NZ_CP089982.1"/>
</dbReference>
<evidence type="ECO:0000313" key="1">
    <source>
        <dbReference type="EMBL" id="WXA99011.1"/>
    </source>
</evidence>